<dbReference type="Proteomes" id="UP001140234">
    <property type="component" value="Unassembled WGS sequence"/>
</dbReference>
<name>A0ACC1K5Z2_9FUNG</name>
<comment type="caution">
    <text evidence="1">The sequence shown here is derived from an EMBL/GenBank/DDBJ whole genome shotgun (WGS) entry which is preliminary data.</text>
</comment>
<protein>
    <submittedName>
        <fullName evidence="1">TATA element modulatory factor 1</fullName>
    </submittedName>
</protein>
<accession>A0ACC1K5Z2</accession>
<gene>
    <name evidence="1" type="primary">TMF1</name>
    <name evidence="1" type="ORF">IWQ57_001059</name>
</gene>
<keyword evidence="2" id="KW-1185">Reference proteome</keyword>
<proteinExistence type="predicted"/>
<sequence length="741" mass="79615">MFGSGAAGPPRSAAARGAADTTAAPAVARPGDKAPMGSGALGGWGNMFKSALNQMETHLDRYLEIPNDGQPANDRRRQQPPPQQQQQQRVARTVHDHRHRTPQATSRPSTPLADTTAPHSQRAAVSTEGLQRKPSTTARTAAGKPQQRPEDDMDADLLDAFGVDLDGGSAAVAPADSADRAQSPAQNSHVTTEEAAATPEPTPVAAAVAAAENAYIQEQLQKLRAADVPSSPDDMRRMIGEYSGRIEALLIEGQAWSTKELRLSNTVKKLRADNRDLERTAQAARKSLEQAQLRNDDLNSRLQRASQSDRAAADSTRAMKTQIRDAHERRQQLEYELKVAAETRNTLSTALASAEGELTTLRSDLAAVRAQQDSAVRRAQAEARADADQRLAAAAREADSERLRLQAQIDELRQQVLVVEDEAREREVSSLTQLRALRAQLRGAEAQDRAAGGEIQQHTLPLLQQIEDLQARHADQRAEWARKEDAWAARLRDAAKAADLLQAQLDQQAADAAAAAEGAAAEARLVDDLRAEAARLKDQLRAEARIRADMKQQLEDARSATQRLTARVAGLTTEAARGSSGGGSSNGSPPGLGLSGGLSPGHARSPSASSVSSMDSRPRGSSVPDMPAPTAGDSSGAGGHAATKKLGSQITSLKAQLQTALRQKNEYSRSLVDLSVQTDALRAEVAEQGRLRDELDALKHRHETALEMLGEKTEELMDLRADMDDLRAVYKQQLQSLLPGK</sequence>
<organism evidence="1 2">
    <name type="scientific">Coemansia nantahalensis</name>
    <dbReference type="NCBI Taxonomy" id="2789366"/>
    <lineage>
        <taxon>Eukaryota</taxon>
        <taxon>Fungi</taxon>
        <taxon>Fungi incertae sedis</taxon>
        <taxon>Zoopagomycota</taxon>
        <taxon>Kickxellomycotina</taxon>
        <taxon>Kickxellomycetes</taxon>
        <taxon>Kickxellales</taxon>
        <taxon>Kickxellaceae</taxon>
        <taxon>Coemansia</taxon>
    </lineage>
</organism>
<evidence type="ECO:0000313" key="1">
    <source>
        <dbReference type="EMBL" id="KAJ2773932.1"/>
    </source>
</evidence>
<evidence type="ECO:0000313" key="2">
    <source>
        <dbReference type="Proteomes" id="UP001140234"/>
    </source>
</evidence>
<reference evidence="1" key="1">
    <citation type="submission" date="2022-07" db="EMBL/GenBank/DDBJ databases">
        <title>Phylogenomic reconstructions and comparative analyses of Kickxellomycotina fungi.</title>
        <authorList>
            <person name="Reynolds N.K."/>
            <person name="Stajich J.E."/>
            <person name="Barry K."/>
            <person name="Grigoriev I.V."/>
            <person name="Crous P."/>
            <person name="Smith M.E."/>
        </authorList>
    </citation>
    <scope>NUCLEOTIDE SEQUENCE</scope>
    <source>
        <strain evidence="1">CBS 109366</strain>
    </source>
</reference>
<dbReference type="EMBL" id="JANBUJ010000157">
    <property type="protein sequence ID" value="KAJ2773932.1"/>
    <property type="molecule type" value="Genomic_DNA"/>
</dbReference>